<reference evidence="3" key="3">
    <citation type="submission" date="2015-04" db="UniProtKB">
        <authorList>
            <consortium name="EnsemblPlants"/>
        </authorList>
    </citation>
    <scope>IDENTIFICATION</scope>
    <source>
        <strain evidence="3">cv. Jemalong A17</strain>
    </source>
</reference>
<dbReference type="EnsemblPlants" id="KEH26000">
    <property type="protein sequence ID" value="KEH26000"/>
    <property type="gene ID" value="MTR_6g039190"/>
</dbReference>
<proteinExistence type="predicted"/>
<keyword evidence="4" id="KW-1185">Reference proteome</keyword>
<reference evidence="2 4" key="2">
    <citation type="journal article" date="2014" name="BMC Genomics">
        <title>An improved genome release (version Mt4.0) for the model legume Medicago truncatula.</title>
        <authorList>
            <person name="Tang H."/>
            <person name="Krishnakumar V."/>
            <person name="Bidwell S."/>
            <person name="Rosen B."/>
            <person name="Chan A."/>
            <person name="Zhou S."/>
            <person name="Gentzbittel L."/>
            <person name="Childs K.L."/>
            <person name="Yandell M."/>
            <person name="Gundlach H."/>
            <person name="Mayer K.F."/>
            <person name="Schwartz D.C."/>
            <person name="Town C.D."/>
        </authorList>
    </citation>
    <scope>GENOME REANNOTATION</scope>
    <source>
        <strain evidence="2">A17</strain>
        <strain evidence="3 4">cv. Jemalong A17</strain>
    </source>
</reference>
<feature type="compositionally biased region" description="Basic and acidic residues" evidence="1">
    <location>
        <begin position="68"/>
        <end position="95"/>
    </location>
</feature>
<gene>
    <name evidence="2" type="ordered locus">MTR_6g039190</name>
</gene>
<name>A0A072UJJ0_MEDTR</name>
<evidence type="ECO:0000313" key="2">
    <source>
        <dbReference type="EMBL" id="KEH26000.1"/>
    </source>
</evidence>
<evidence type="ECO:0000313" key="4">
    <source>
        <dbReference type="Proteomes" id="UP000002051"/>
    </source>
</evidence>
<dbReference type="AlphaFoldDB" id="A0A072UJJ0"/>
<dbReference type="Proteomes" id="UP000002051">
    <property type="component" value="Chromosome 6"/>
</dbReference>
<evidence type="ECO:0000313" key="3">
    <source>
        <dbReference type="EnsemblPlants" id="KEH26000"/>
    </source>
</evidence>
<dbReference type="EMBL" id="CM001222">
    <property type="protein sequence ID" value="KEH26000.1"/>
    <property type="molecule type" value="Genomic_DNA"/>
</dbReference>
<evidence type="ECO:0000256" key="1">
    <source>
        <dbReference type="SAM" id="MobiDB-lite"/>
    </source>
</evidence>
<dbReference type="HOGENOM" id="CLU_2030187_0_0_1"/>
<protein>
    <submittedName>
        <fullName evidence="2 3">Uncharacterized protein</fullName>
    </submittedName>
</protein>
<reference evidence="2 4" key="1">
    <citation type="journal article" date="2011" name="Nature">
        <title>The Medicago genome provides insight into the evolution of rhizobial symbioses.</title>
        <authorList>
            <person name="Young N.D."/>
            <person name="Debelle F."/>
            <person name="Oldroyd G.E."/>
            <person name="Geurts R."/>
            <person name="Cannon S.B."/>
            <person name="Udvardi M.K."/>
            <person name="Benedito V.A."/>
            <person name="Mayer K.F."/>
            <person name="Gouzy J."/>
            <person name="Schoof H."/>
            <person name="Van de Peer Y."/>
            <person name="Proost S."/>
            <person name="Cook D.R."/>
            <person name="Meyers B.C."/>
            <person name="Spannagl M."/>
            <person name="Cheung F."/>
            <person name="De Mita S."/>
            <person name="Krishnakumar V."/>
            <person name="Gundlach H."/>
            <person name="Zhou S."/>
            <person name="Mudge J."/>
            <person name="Bharti A.K."/>
            <person name="Murray J.D."/>
            <person name="Naoumkina M.A."/>
            <person name="Rosen B."/>
            <person name="Silverstein K.A."/>
            <person name="Tang H."/>
            <person name="Rombauts S."/>
            <person name="Zhao P.X."/>
            <person name="Zhou P."/>
            <person name="Barbe V."/>
            <person name="Bardou P."/>
            <person name="Bechner M."/>
            <person name="Bellec A."/>
            <person name="Berger A."/>
            <person name="Berges H."/>
            <person name="Bidwell S."/>
            <person name="Bisseling T."/>
            <person name="Choisne N."/>
            <person name="Couloux A."/>
            <person name="Denny R."/>
            <person name="Deshpande S."/>
            <person name="Dai X."/>
            <person name="Doyle J.J."/>
            <person name="Dudez A.M."/>
            <person name="Farmer A.D."/>
            <person name="Fouteau S."/>
            <person name="Franken C."/>
            <person name="Gibelin C."/>
            <person name="Gish J."/>
            <person name="Goldstein S."/>
            <person name="Gonzalez A.J."/>
            <person name="Green P.J."/>
            <person name="Hallab A."/>
            <person name="Hartog M."/>
            <person name="Hua A."/>
            <person name="Humphray S.J."/>
            <person name="Jeong D.H."/>
            <person name="Jing Y."/>
            <person name="Jocker A."/>
            <person name="Kenton S.M."/>
            <person name="Kim D.J."/>
            <person name="Klee K."/>
            <person name="Lai H."/>
            <person name="Lang C."/>
            <person name="Lin S."/>
            <person name="Macmil S.L."/>
            <person name="Magdelenat G."/>
            <person name="Matthews L."/>
            <person name="McCorrison J."/>
            <person name="Monaghan E.L."/>
            <person name="Mun J.H."/>
            <person name="Najar F.Z."/>
            <person name="Nicholson C."/>
            <person name="Noirot C."/>
            <person name="O'Bleness M."/>
            <person name="Paule C.R."/>
            <person name="Poulain J."/>
            <person name="Prion F."/>
            <person name="Qin B."/>
            <person name="Qu C."/>
            <person name="Retzel E.F."/>
            <person name="Riddle C."/>
            <person name="Sallet E."/>
            <person name="Samain S."/>
            <person name="Samson N."/>
            <person name="Sanders I."/>
            <person name="Saurat O."/>
            <person name="Scarpelli C."/>
            <person name="Schiex T."/>
            <person name="Segurens B."/>
            <person name="Severin A.J."/>
            <person name="Sherrier D.J."/>
            <person name="Shi R."/>
            <person name="Sims S."/>
            <person name="Singer S.R."/>
            <person name="Sinharoy S."/>
            <person name="Sterck L."/>
            <person name="Viollet A."/>
            <person name="Wang B.B."/>
            <person name="Wang K."/>
            <person name="Wang M."/>
            <person name="Wang X."/>
            <person name="Warfsmann J."/>
            <person name="Weissenbach J."/>
            <person name="White D.D."/>
            <person name="White J.D."/>
            <person name="Wiley G.B."/>
            <person name="Wincker P."/>
            <person name="Xing Y."/>
            <person name="Yang L."/>
            <person name="Yao Z."/>
            <person name="Ying F."/>
            <person name="Zhai J."/>
            <person name="Zhou L."/>
            <person name="Zuber A."/>
            <person name="Denarie J."/>
            <person name="Dixon R.A."/>
            <person name="May G.D."/>
            <person name="Schwartz D.C."/>
            <person name="Rogers J."/>
            <person name="Quetier F."/>
            <person name="Town C.D."/>
            <person name="Roe B.A."/>
        </authorList>
    </citation>
    <scope>NUCLEOTIDE SEQUENCE [LARGE SCALE GENOMIC DNA]</scope>
    <source>
        <strain evidence="2">A17</strain>
        <strain evidence="3 4">cv. Jemalong A17</strain>
    </source>
</reference>
<sequence>MKRSTRQANPRRLHGELRQKLHLSLASNSPWRVKGEQGNPRARHGEQNYSRGELRRPNLFKLTWQKPIGDESSTRHGENTYSRGELRENQRELKEQGAQGLKESPRSLRHHGLLISSLLFSL</sequence>
<feature type="region of interest" description="Disordered" evidence="1">
    <location>
        <begin position="23"/>
        <end position="107"/>
    </location>
</feature>
<organism evidence="2 4">
    <name type="scientific">Medicago truncatula</name>
    <name type="common">Barrel medic</name>
    <name type="synonym">Medicago tribuloides</name>
    <dbReference type="NCBI Taxonomy" id="3880"/>
    <lineage>
        <taxon>Eukaryota</taxon>
        <taxon>Viridiplantae</taxon>
        <taxon>Streptophyta</taxon>
        <taxon>Embryophyta</taxon>
        <taxon>Tracheophyta</taxon>
        <taxon>Spermatophyta</taxon>
        <taxon>Magnoliopsida</taxon>
        <taxon>eudicotyledons</taxon>
        <taxon>Gunneridae</taxon>
        <taxon>Pentapetalae</taxon>
        <taxon>rosids</taxon>
        <taxon>fabids</taxon>
        <taxon>Fabales</taxon>
        <taxon>Fabaceae</taxon>
        <taxon>Papilionoideae</taxon>
        <taxon>50 kb inversion clade</taxon>
        <taxon>NPAAA clade</taxon>
        <taxon>Hologalegina</taxon>
        <taxon>IRL clade</taxon>
        <taxon>Trifolieae</taxon>
        <taxon>Medicago</taxon>
    </lineage>
</organism>
<accession>A0A072UJJ0</accession>